<accession>A0ACC2VBR7</accession>
<evidence type="ECO:0000313" key="2">
    <source>
        <dbReference type="Proteomes" id="UP001230649"/>
    </source>
</evidence>
<comment type="caution">
    <text evidence="1">The sequence shown here is derived from an EMBL/GenBank/DDBJ whole genome shotgun (WGS) entry which is preliminary data.</text>
</comment>
<evidence type="ECO:0000313" key="1">
    <source>
        <dbReference type="EMBL" id="KAJ9096619.1"/>
    </source>
</evidence>
<dbReference type="Proteomes" id="UP001230649">
    <property type="component" value="Unassembled WGS sequence"/>
</dbReference>
<name>A0ACC2VBR7_9TREE</name>
<protein>
    <submittedName>
        <fullName evidence="1">Uncharacterized protein</fullName>
    </submittedName>
</protein>
<organism evidence="1 2">
    <name type="scientific">Naganishia adeliensis</name>
    <dbReference type="NCBI Taxonomy" id="92952"/>
    <lineage>
        <taxon>Eukaryota</taxon>
        <taxon>Fungi</taxon>
        <taxon>Dikarya</taxon>
        <taxon>Basidiomycota</taxon>
        <taxon>Agaricomycotina</taxon>
        <taxon>Tremellomycetes</taxon>
        <taxon>Filobasidiales</taxon>
        <taxon>Filobasidiaceae</taxon>
        <taxon>Naganishia</taxon>
    </lineage>
</organism>
<proteinExistence type="predicted"/>
<sequence>MVETSLLEQEPEPDIRSLSLRNNHNQQQQQHEQPTLSSQVPVAEHDDAIQQSRLNPTPIKEKDFADDEKPTVVHSNKAIFPALTRLRRPYQERDLSDGPLRSQSTPPASRHHVNVSANTKTKDDTPSAFATAEPLPPTRLNDVGPPRPPKNIAELFAPDRKLARDPGWTQSFVNTVKCSYFNLMIFLVPVAWALHLTHQNDVIVFVFTFLSVIPLANLLSFATEQLALRVGEAIGGLLNASFGNAVELLISILALVKGDIPLVQASMIGSILSNTLLVLGMCYFAGGLRFHEQLYQVAASQLQISLLGISIAAIILPAAYHFATSPNAAGVNAADITDLANGEERHLLSISRGLAFLLLSVYAMYLVFILYTHAYLFKLPRPGRPHLHVKSAEPHPNHAKVFPKPHWLSSIQSRSSNSSASGEEERDNALSPVTTRDTAAGAMASPEMMMHDVERGDYVTNSAPTSAALSGYPVNTTASSSHDDDDEKEETPKVKALFALFLLLGVTAITGVTAEFLVDSVNGLTETTSISKEFVGLILFPLVGNATEHVAAVTVSVKDKLNLSMAIAVGSSIQVSLFILPLLVLIGWMIGQPMSLFFDVFETITLAISLLLVNFAISDGRTNYLEGYVLMISYVMIAVVCWYYDPAS</sequence>
<gene>
    <name evidence="1" type="ORF">QFC20_006381</name>
</gene>
<reference evidence="1" key="1">
    <citation type="submission" date="2023-04" db="EMBL/GenBank/DDBJ databases">
        <title>Draft Genome sequencing of Naganishia species isolated from polar environments using Oxford Nanopore Technology.</title>
        <authorList>
            <person name="Leo P."/>
            <person name="Venkateswaran K."/>
        </authorList>
    </citation>
    <scope>NUCLEOTIDE SEQUENCE</scope>
    <source>
        <strain evidence="1">MNA-CCFEE 5262</strain>
    </source>
</reference>
<keyword evidence="2" id="KW-1185">Reference proteome</keyword>
<dbReference type="EMBL" id="JASBWS010000111">
    <property type="protein sequence ID" value="KAJ9096619.1"/>
    <property type="molecule type" value="Genomic_DNA"/>
</dbReference>